<dbReference type="Gene3D" id="3.30.43.10">
    <property type="entry name" value="Uridine Diphospho-n-acetylenolpyruvylglucosamine Reductase, domain 2"/>
    <property type="match status" value="1"/>
</dbReference>
<dbReference type="OrthoDB" id="9814706at2"/>
<feature type="domain" description="FAD-binding PCMH-type" evidence="4">
    <location>
        <begin position="1"/>
        <end position="168"/>
    </location>
</feature>
<evidence type="ECO:0000313" key="6">
    <source>
        <dbReference type="Proteomes" id="UP000199093"/>
    </source>
</evidence>
<evidence type="ECO:0000259" key="4">
    <source>
        <dbReference type="PROSITE" id="PS51387"/>
    </source>
</evidence>
<accession>A0A1G8JKF7</accession>
<reference evidence="5 6" key="1">
    <citation type="submission" date="2016-10" db="EMBL/GenBank/DDBJ databases">
        <authorList>
            <person name="de Groot N.N."/>
        </authorList>
    </citation>
    <scope>NUCLEOTIDE SEQUENCE [LARGE SCALE GENOMIC DNA]</scope>
    <source>
        <strain evidence="5 6">DSM 26424</strain>
    </source>
</reference>
<keyword evidence="6" id="KW-1185">Reference proteome</keyword>
<dbReference type="AlphaFoldDB" id="A0A1G8JKF7"/>
<dbReference type="InterPro" id="IPR016167">
    <property type="entry name" value="FAD-bd_PCMH_sub1"/>
</dbReference>
<keyword evidence="3" id="KW-0560">Oxidoreductase</keyword>
<dbReference type="InterPro" id="IPR036683">
    <property type="entry name" value="CO_DH_flav_C_dom_sf"/>
</dbReference>
<name>A0A1G8JKF7_9RHOB</name>
<keyword evidence="2" id="KW-0274">FAD</keyword>
<gene>
    <name evidence="5" type="ORF">SAMN04487993_1003116</name>
</gene>
<dbReference type="Proteomes" id="UP000199093">
    <property type="component" value="Unassembled WGS sequence"/>
</dbReference>
<dbReference type="InterPro" id="IPR036318">
    <property type="entry name" value="FAD-bd_PCMH-like_sf"/>
</dbReference>
<dbReference type="STRING" id="555512.SAMN04487993_1003116"/>
<evidence type="ECO:0000313" key="5">
    <source>
        <dbReference type="EMBL" id="SDI31769.1"/>
    </source>
</evidence>
<dbReference type="InterPro" id="IPR002346">
    <property type="entry name" value="Mopterin_DH_FAD-bd"/>
</dbReference>
<dbReference type="Pfam" id="PF00941">
    <property type="entry name" value="FAD_binding_5"/>
    <property type="match status" value="1"/>
</dbReference>
<evidence type="ECO:0000256" key="2">
    <source>
        <dbReference type="ARBA" id="ARBA00022827"/>
    </source>
</evidence>
<dbReference type="Gene3D" id="3.30.390.50">
    <property type="entry name" value="CO dehydrogenase flavoprotein, C-terminal domain"/>
    <property type="match status" value="1"/>
</dbReference>
<dbReference type="PROSITE" id="PS51387">
    <property type="entry name" value="FAD_PCMH"/>
    <property type="match status" value="1"/>
</dbReference>
<organism evidence="5 6">
    <name type="scientific">Salipiger marinus</name>
    <dbReference type="NCBI Taxonomy" id="555512"/>
    <lineage>
        <taxon>Bacteria</taxon>
        <taxon>Pseudomonadati</taxon>
        <taxon>Pseudomonadota</taxon>
        <taxon>Alphaproteobacteria</taxon>
        <taxon>Rhodobacterales</taxon>
        <taxon>Roseobacteraceae</taxon>
        <taxon>Salipiger</taxon>
    </lineage>
</organism>
<dbReference type="SUPFAM" id="SSF56176">
    <property type="entry name" value="FAD-binding/transporter-associated domain-like"/>
    <property type="match status" value="1"/>
</dbReference>
<dbReference type="InterPro" id="IPR016166">
    <property type="entry name" value="FAD-bd_PCMH"/>
</dbReference>
<evidence type="ECO:0000256" key="3">
    <source>
        <dbReference type="ARBA" id="ARBA00023002"/>
    </source>
</evidence>
<dbReference type="SUPFAM" id="SSF55447">
    <property type="entry name" value="CO dehydrogenase flavoprotein C-terminal domain-like"/>
    <property type="match status" value="1"/>
</dbReference>
<evidence type="ECO:0000256" key="1">
    <source>
        <dbReference type="ARBA" id="ARBA00022630"/>
    </source>
</evidence>
<dbReference type="GO" id="GO:0071949">
    <property type="term" value="F:FAD binding"/>
    <property type="evidence" value="ECO:0007669"/>
    <property type="project" value="InterPro"/>
</dbReference>
<proteinExistence type="predicted"/>
<dbReference type="Pfam" id="PF03450">
    <property type="entry name" value="CO_deh_flav_C"/>
    <property type="match status" value="1"/>
</dbReference>
<protein>
    <submittedName>
        <fullName evidence="5">CO or xanthine dehydrogenase, FAD-binding subunit</fullName>
    </submittedName>
</protein>
<dbReference type="GO" id="GO:0016491">
    <property type="term" value="F:oxidoreductase activity"/>
    <property type="evidence" value="ECO:0007669"/>
    <property type="project" value="UniProtKB-KW"/>
</dbReference>
<dbReference type="PANTHER" id="PTHR42659:SF2">
    <property type="entry name" value="XANTHINE DEHYDROGENASE SUBUNIT C-RELATED"/>
    <property type="match status" value="1"/>
</dbReference>
<dbReference type="Gene3D" id="3.30.465.10">
    <property type="match status" value="1"/>
</dbReference>
<sequence>MTLHRPESLEDALALLGQGGARLLAGGTDLYPALRDGPPPPALIDLTGVPDLQGIRRDASGWRIGGAVTWRQILRAELPPLFAGLKAAAREVGSVQIQSTGTVAGNLCNASPAADGVPALLALEAEVALAGPEGPRRLPLAEFLLGPRRTALCEGEIVTALHVPDRAGTGGFGKLGARRYLVISIAMVGVVVDWQQGRIAAARVAVGACSPVAVRLGALEAALVGQRATDLRAVVAAAPLPELAPIDDVRASADYRRDAVRPLIHDTLHKTLEVSHVA</sequence>
<dbReference type="InterPro" id="IPR005107">
    <property type="entry name" value="CO_DH_flav_C"/>
</dbReference>
<dbReference type="PANTHER" id="PTHR42659">
    <property type="entry name" value="XANTHINE DEHYDROGENASE SUBUNIT C-RELATED"/>
    <property type="match status" value="1"/>
</dbReference>
<dbReference type="RefSeq" id="WP_089844316.1">
    <property type="nucleotide sequence ID" value="NZ_FNEJ01000003.1"/>
</dbReference>
<dbReference type="InterPro" id="IPR016169">
    <property type="entry name" value="FAD-bd_PCMH_sub2"/>
</dbReference>
<dbReference type="SMART" id="SM01092">
    <property type="entry name" value="CO_deh_flav_C"/>
    <property type="match status" value="1"/>
</dbReference>
<dbReference type="EMBL" id="FNEJ01000003">
    <property type="protein sequence ID" value="SDI31769.1"/>
    <property type="molecule type" value="Genomic_DNA"/>
</dbReference>
<keyword evidence="1" id="KW-0285">Flavoprotein</keyword>
<dbReference type="InterPro" id="IPR051312">
    <property type="entry name" value="Diverse_Substr_Oxidored"/>
</dbReference>